<evidence type="ECO:0000256" key="1">
    <source>
        <dbReference type="SAM" id="MobiDB-lite"/>
    </source>
</evidence>
<accession>A0AA35UT68</accession>
<reference evidence="2" key="1">
    <citation type="submission" date="2023-04" db="EMBL/GenBank/DDBJ databases">
        <authorList>
            <person name="Vijverberg K."/>
            <person name="Xiong W."/>
            <person name="Schranz E."/>
        </authorList>
    </citation>
    <scope>NUCLEOTIDE SEQUENCE</scope>
</reference>
<proteinExistence type="predicted"/>
<gene>
    <name evidence="2" type="ORF">LSALG_LOCUS4471</name>
</gene>
<organism evidence="2 3">
    <name type="scientific">Lactuca saligna</name>
    <name type="common">Willowleaf lettuce</name>
    <dbReference type="NCBI Taxonomy" id="75948"/>
    <lineage>
        <taxon>Eukaryota</taxon>
        <taxon>Viridiplantae</taxon>
        <taxon>Streptophyta</taxon>
        <taxon>Embryophyta</taxon>
        <taxon>Tracheophyta</taxon>
        <taxon>Spermatophyta</taxon>
        <taxon>Magnoliopsida</taxon>
        <taxon>eudicotyledons</taxon>
        <taxon>Gunneridae</taxon>
        <taxon>Pentapetalae</taxon>
        <taxon>asterids</taxon>
        <taxon>campanulids</taxon>
        <taxon>Asterales</taxon>
        <taxon>Asteraceae</taxon>
        <taxon>Cichorioideae</taxon>
        <taxon>Cichorieae</taxon>
        <taxon>Lactucinae</taxon>
        <taxon>Lactuca</taxon>
    </lineage>
</organism>
<evidence type="ECO:0000313" key="2">
    <source>
        <dbReference type="EMBL" id="CAI9263794.1"/>
    </source>
</evidence>
<feature type="region of interest" description="Disordered" evidence="1">
    <location>
        <begin position="1"/>
        <end position="106"/>
    </location>
</feature>
<keyword evidence="3" id="KW-1185">Reference proteome</keyword>
<sequence>MSEKFPIPDNTMDDPPWNEVSSKGDAPDSINVSDDPPPTFKPSSSRPYFDFCLSLSSEESEEEEENSKGNKHSSPPPEATFGGDQGNQTQGNSIHDSKPNGSNDDD</sequence>
<protein>
    <submittedName>
        <fullName evidence="2">Uncharacterized protein</fullName>
    </submittedName>
</protein>
<dbReference type="EMBL" id="OX465086">
    <property type="protein sequence ID" value="CAI9263794.1"/>
    <property type="molecule type" value="Genomic_DNA"/>
</dbReference>
<dbReference type="AlphaFoldDB" id="A0AA35UT68"/>
<feature type="compositionally biased region" description="Polar residues" evidence="1">
    <location>
        <begin position="86"/>
        <end position="106"/>
    </location>
</feature>
<evidence type="ECO:0000313" key="3">
    <source>
        <dbReference type="Proteomes" id="UP001177003"/>
    </source>
</evidence>
<dbReference type="Proteomes" id="UP001177003">
    <property type="component" value="Chromosome 0"/>
</dbReference>
<name>A0AA35UT68_LACSI</name>